<name>A0AAE3UB21_9BACT</name>
<dbReference type="InterPro" id="IPR006680">
    <property type="entry name" value="Amidohydro-rel"/>
</dbReference>
<dbReference type="InterPro" id="IPR057744">
    <property type="entry name" value="OTAase-like"/>
</dbReference>
<dbReference type="InterPro" id="IPR032466">
    <property type="entry name" value="Metal_Hydrolase"/>
</dbReference>
<sequence>MTSNTYTFSVLSVIWTFAIVAIINSAFNFTYSNIQTNCYLISPYSMKLKFISLFALTIIFCQLVAAQSKLKAIKAGKVIDVVSGTVLNQQVILIDSNTIVNIGSGLAIPANAEVIDLSNATVLPGLIDCHTHITSQPSGDYYGDIFRKTPMDYAVTAHIYAKRTLQAGFTTCRDVGAAAFIDVALRNAINSGEIEGPRLQVATLFIGSTGSHGDLNGFSPFLSFQLPKEMMGVADGVDALRKQVRYNIKYGADVIKFGAGAGVLSEEESVGAPQFSLEEMKAIVEEAKMWGRKTCAHAHGTDAIKQAIRAGVASVEHGSFLDAEAIQLMKQQGTYLVADIYNDDYIMSEYKRLGYPQKILDKEQLVGRTQRESFAKAVKGGVKIAYGTDAGVYPHGWNGKQLYYMVKYGLTPIQAIQAATINAADLLGWKERIGSITKGKWADIIAIEGNPLDDVTLLEKVKFVMKDGKVYKNELKK</sequence>
<evidence type="ECO:0000313" key="3">
    <source>
        <dbReference type="EMBL" id="MDJ1483334.1"/>
    </source>
</evidence>
<dbReference type="PANTHER" id="PTHR43135:SF3">
    <property type="entry name" value="ALPHA-D-RIBOSE 1-METHYLPHOSPHONATE 5-TRIPHOSPHATE DIPHOSPHATASE"/>
    <property type="match status" value="1"/>
</dbReference>
<dbReference type="Proteomes" id="UP001241110">
    <property type="component" value="Unassembled WGS sequence"/>
</dbReference>
<proteinExistence type="predicted"/>
<dbReference type="RefSeq" id="WP_313983064.1">
    <property type="nucleotide sequence ID" value="NZ_JASJOS010000010.1"/>
</dbReference>
<gene>
    <name evidence="3" type="ORF">QNI16_22740</name>
</gene>
<dbReference type="SUPFAM" id="SSF51556">
    <property type="entry name" value="Metallo-dependent hydrolases"/>
    <property type="match status" value="1"/>
</dbReference>
<comment type="caution">
    <text evidence="3">The sequence shown here is derived from an EMBL/GenBank/DDBJ whole genome shotgun (WGS) entry which is preliminary data.</text>
</comment>
<dbReference type="EMBL" id="JASJOS010000010">
    <property type="protein sequence ID" value="MDJ1483334.1"/>
    <property type="molecule type" value="Genomic_DNA"/>
</dbReference>
<evidence type="ECO:0000259" key="2">
    <source>
        <dbReference type="Pfam" id="PF01979"/>
    </source>
</evidence>
<dbReference type="PANTHER" id="PTHR43135">
    <property type="entry name" value="ALPHA-D-RIBOSE 1-METHYLPHOSPHONATE 5-TRIPHOSPHATE DIPHOSPHATASE"/>
    <property type="match status" value="1"/>
</dbReference>
<dbReference type="InterPro" id="IPR051781">
    <property type="entry name" value="Metallo-dep_Hydrolase"/>
</dbReference>
<reference evidence="3" key="1">
    <citation type="submission" date="2023-05" db="EMBL/GenBank/DDBJ databases">
        <authorList>
            <person name="Zhang X."/>
        </authorList>
    </citation>
    <scope>NUCLEOTIDE SEQUENCE</scope>
    <source>
        <strain evidence="3">YF14B1</strain>
    </source>
</reference>
<dbReference type="AlphaFoldDB" id="A0AAE3UB21"/>
<dbReference type="GO" id="GO:0016810">
    <property type="term" value="F:hydrolase activity, acting on carbon-nitrogen (but not peptide) bonds"/>
    <property type="evidence" value="ECO:0007669"/>
    <property type="project" value="InterPro"/>
</dbReference>
<evidence type="ECO:0000256" key="1">
    <source>
        <dbReference type="SAM" id="Phobius"/>
    </source>
</evidence>
<protein>
    <submittedName>
        <fullName evidence="3">Amidohydrolase family protein</fullName>
    </submittedName>
</protein>
<feature type="transmembrane region" description="Helical" evidence="1">
    <location>
        <begin position="48"/>
        <end position="65"/>
    </location>
</feature>
<dbReference type="Gene3D" id="2.30.40.10">
    <property type="entry name" value="Urease, subunit C, domain 1"/>
    <property type="match status" value="1"/>
</dbReference>
<keyword evidence="1" id="KW-0472">Membrane</keyword>
<dbReference type="Gene3D" id="3.20.20.140">
    <property type="entry name" value="Metal-dependent hydrolases"/>
    <property type="match status" value="1"/>
</dbReference>
<organism evidence="3 4">
    <name type="scientific">Xanthocytophaga flava</name>
    <dbReference type="NCBI Taxonomy" id="3048013"/>
    <lineage>
        <taxon>Bacteria</taxon>
        <taxon>Pseudomonadati</taxon>
        <taxon>Bacteroidota</taxon>
        <taxon>Cytophagia</taxon>
        <taxon>Cytophagales</taxon>
        <taxon>Rhodocytophagaceae</taxon>
        <taxon>Xanthocytophaga</taxon>
    </lineage>
</organism>
<dbReference type="SUPFAM" id="SSF51338">
    <property type="entry name" value="Composite domain of metallo-dependent hydrolases"/>
    <property type="match status" value="1"/>
</dbReference>
<dbReference type="CDD" id="cd01299">
    <property type="entry name" value="Met_dep_hydrolase_A"/>
    <property type="match status" value="1"/>
</dbReference>
<keyword evidence="1" id="KW-1133">Transmembrane helix</keyword>
<feature type="domain" description="Amidohydrolase-related" evidence="2">
    <location>
        <begin position="121"/>
        <end position="470"/>
    </location>
</feature>
<dbReference type="Pfam" id="PF01979">
    <property type="entry name" value="Amidohydro_1"/>
    <property type="match status" value="1"/>
</dbReference>
<feature type="transmembrane region" description="Helical" evidence="1">
    <location>
        <begin position="6"/>
        <end position="27"/>
    </location>
</feature>
<evidence type="ECO:0000313" key="4">
    <source>
        <dbReference type="Proteomes" id="UP001241110"/>
    </source>
</evidence>
<dbReference type="InterPro" id="IPR011059">
    <property type="entry name" value="Metal-dep_hydrolase_composite"/>
</dbReference>
<accession>A0AAE3UB21</accession>
<keyword evidence="1" id="KW-0812">Transmembrane</keyword>